<keyword evidence="8 13" id="KW-0479">Metal-binding</keyword>
<feature type="binding site" evidence="13">
    <location>
        <position position="38"/>
    </location>
    <ligand>
        <name>iminosuccinate</name>
        <dbReference type="ChEBI" id="CHEBI:77875"/>
    </ligand>
</feature>
<dbReference type="InterPro" id="IPR036094">
    <property type="entry name" value="NadA_sf"/>
</dbReference>
<dbReference type="GO" id="GO:0008987">
    <property type="term" value="F:quinolinate synthetase A activity"/>
    <property type="evidence" value="ECO:0007669"/>
    <property type="project" value="UniProtKB-UniRule"/>
</dbReference>
<evidence type="ECO:0000256" key="5">
    <source>
        <dbReference type="ARBA" id="ARBA00022490"/>
    </source>
</evidence>
<evidence type="ECO:0000256" key="6">
    <source>
        <dbReference type="ARBA" id="ARBA00022642"/>
    </source>
</evidence>
<evidence type="ECO:0000256" key="10">
    <source>
        <dbReference type="ARBA" id="ARBA00023014"/>
    </source>
</evidence>
<dbReference type="EC" id="2.5.1.72" evidence="3 13"/>
<dbReference type="FunFam" id="3.40.50.10800:FF:000001">
    <property type="entry name" value="Quinolinate synthase A"/>
    <property type="match status" value="1"/>
</dbReference>
<dbReference type="HAMAP" id="MF_00569">
    <property type="entry name" value="NadA_type3"/>
    <property type="match status" value="1"/>
</dbReference>
<dbReference type="PANTHER" id="PTHR30573:SF0">
    <property type="entry name" value="QUINOLINATE SYNTHASE, CHLOROPLASTIC"/>
    <property type="match status" value="1"/>
</dbReference>
<dbReference type="InterPro" id="IPR023515">
    <property type="entry name" value="Quinolinate_synth_A_type3"/>
</dbReference>
<accession>A0A931LQM6</accession>
<gene>
    <name evidence="13 14" type="primary">nadA</name>
    <name evidence="14" type="ORF">HYR64_00555</name>
</gene>
<keyword evidence="5 13" id="KW-0963">Cytoplasm</keyword>
<comment type="cofactor">
    <cofactor evidence="13">
        <name>[4Fe-4S] cluster</name>
        <dbReference type="ChEBI" id="CHEBI:49883"/>
    </cofactor>
    <text evidence="13">Binds 1 [4Fe-4S] cluster per subunit.</text>
</comment>
<evidence type="ECO:0000256" key="12">
    <source>
        <dbReference type="ARBA" id="ARBA00073059"/>
    </source>
</evidence>
<evidence type="ECO:0000313" key="15">
    <source>
        <dbReference type="Proteomes" id="UP000727962"/>
    </source>
</evidence>
<comment type="caution">
    <text evidence="14">The sequence shown here is derived from an EMBL/GenBank/DDBJ whole genome shotgun (WGS) entry which is preliminary data.</text>
</comment>
<feature type="binding site" evidence="13">
    <location>
        <begin position="262"/>
        <end position="264"/>
    </location>
    <ligand>
        <name>iminosuccinate</name>
        <dbReference type="ChEBI" id="CHEBI:77875"/>
    </ligand>
</feature>
<feature type="binding site" evidence="13">
    <location>
        <position position="236"/>
    </location>
    <ligand>
        <name>[4Fe-4S] cluster</name>
        <dbReference type="ChEBI" id="CHEBI:49883"/>
    </ligand>
</feature>
<dbReference type="GO" id="GO:0046872">
    <property type="term" value="F:metal ion binding"/>
    <property type="evidence" value="ECO:0007669"/>
    <property type="project" value="UniProtKB-KW"/>
</dbReference>
<dbReference type="EMBL" id="JACOSL010000003">
    <property type="protein sequence ID" value="MBI1755582.1"/>
    <property type="molecule type" value="Genomic_DNA"/>
</dbReference>
<dbReference type="NCBIfam" id="TIGR00550">
    <property type="entry name" value="nadA"/>
    <property type="match status" value="1"/>
</dbReference>
<organism evidence="14 15">
    <name type="scientific">Fimbriimonas ginsengisoli</name>
    <dbReference type="NCBI Taxonomy" id="1005039"/>
    <lineage>
        <taxon>Bacteria</taxon>
        <taxon>Bacillati</taxon>
        <taxon>Armatimonadota</taxon>
        <taxon>Fimbriimonadia</taxon>
        <taxon>Fimbriimonadales</taxon>
        <taxon>Fimbriimonadaceae</taxon>
        <taxon>Fimbriimonas</taxon>
    </lineage>
</organism>
<evidence type="ECO:0000256" key="7">
    <source>
        <dbReference type="ARBA" id="ARBA00022679"/>
    </source>
</evidence>
<comment type="function">
    <text evidence="1 13">Catalyzes the condensation of iminoaspartate with dihydroxyacetone phosphate to form quinolinate.</text>
</comment>
<dbReference type="Pfam" id="PF02445">
    <property type="entry name" value="NadA"/>
    <property type="match status" value="1"/>
</dbReference>
<reference evidence="14" key="1">
    <citation type="submission" date="2020-07" db="EMBL/GenBank/DDBJ databases">
        <title>Huge and variable diversity of episymbiotic CPR bacteria and DPANN archaea in groundwater ecosystems.</title>
        <authorList>
            <person name="He C.Y."/>
            <person name="Keren R."/>
            <person name="Whittaker M."/>
            <person name="Farag I.F."/>
            <person name="Doudna J."/>
            <person name="Cate J.H.D."/>
            <person name="Banfield J.F."/>
        </authorList>
    </citation>
    <scope>NUCLEOTIDE SEQUENCE</scope>
    <source>
        <strain evidence="14">NC_groundwater_17_Pr7_B-0.1um_64_12</strain>
    </source>
</reference>
<feature type="binding site" evidence="13">
    <location>
        <begin position="145"/>
        <end position="147"/>
    </location>
    <ligand>
        <name>iminosuccinate</name>
        <dbReference type="ChEBI" id="CHEBI:77875"/>
    </ligand>
</feature>
<evidence type="ECO:0000256" key="2">
    <source>
        <dbReference type="ARBA" id="ARBA00005065"/>
    </source>
</evidence>
<evidence type="ECO:0000256" key="11">
    <source>
        <dbReference type="ARBA" id="ARBA00050125"/>
    </source>
</evidence>
<feature type="binding site" evidence="13">
    <location>
        <position position="326"/>
    </location>
    <ligand>
        <name>[4Fe-4S] cluster</name>
        <dbReference type="ChEBI" id="CHEBI:49883"/>
    </ligand>
</feature>
<evidence type="ECO:0000256" key="1">
    <source>
        <dbReference type="ARBA" id="ARBA00003791"/>
    </source>
</evidence>
<evidence type="ECO:0000313" key="14">
    <source>
        <dbReference type="EMBL" id="MBI1755582.1"/>
    </source>
</evidence>
<keyword evidence="10 13" id="KW-0411">Iron-sulfur</keyword>
<comment type="pathway">
    <text evidence="2 13">Cofactor biosynthesis; NAD(+) biosynthesis; quinolinate from iminoaspartate: step 1/1.</text>
</comment>
<dbReference type="InterPro" id="IPR003473">
    <property type="entry name" value="NadA"/>
</dbReference>
<dbReference type="GO" id="GO:0051539">
    <property type="term" value="F:4 iron, 4 sulfur cluster binding"/>
    <property type="evidence" value="ECO:0007669"/>
    <property type="project" value="UniProtKB-KW"/>
</dbReference>
<keyword evidence="6 13" id="KW-0662">Pyridine nucleotide biosynthesis</keyword>
<keyword evidence="4 13" id="KW-0004">4Fe-4S</keyword>
<feature type="binding site" evidence="13">
    <location>
        <position position="279"/>
    </location>
    <ligand>
        <name>iminosuccinate</name>
        <dbReference type="ChEBI" id="CHEBI:77875"/>
    </ligand>
</feature>
<keyword evidence="9 13" id="KW-0408">Iron</keyword>
<comment type="catalytic activity">
    <reaction evidence="11">
        <text>iminosuccinate + dihydroxyacetone phosphate = quinolinate + phosphate + 2 H2O + H(+)</text>
        <dbReference type="Rhea" id="RHEA:25888"/>
        <dbReference type="ChEBI" id="CHEBI:15377"/>
        <dbReference type="ChEBI" id="CHEBI:15378"/>
        <dbReference type="ChEBI" id="CHEBI:29959"/>
        <dbReference type="ChEBI" id="CHEBI:43474"/>
        <dbReference type="ChEBI" id="CHEBI:57642"/>
        <dbReference type="ChEBI" id="CHEBI:77875"/>
        <dbReference type="EC" id="2.5.1.72"/>
    </reaction>
    <physiologicalReaction direction="left-to-right" evidence="11">
        <dbReference type="Rhea" id="RHEA:25889"/>
    </physiologicalReaction>
</comment>
<feature type="binding site" evidence="13">
    <location>
        <position position="166"/>
    </location>
    <ligand>
        <name>iminosuccinate</name>
        <dbReference type="ChEBI" id="CHEBI:77875"/>
    </ligand>
</feature>
<evidence type="ECO:0000256" key="13">
    <source>
        <dbReference type="HAMAP-Rule" id="MF_00569"/>
    </source>
</evidence>
<dbReference type="NCBIfam" id="NF006883">
    <property type="entry name" value="PRK09375.2-4"/>
    <property type="match status" value="1"/>
</dbReference>
<dbReference type="GO" id="GO:0034628">
    <property type="term" value="P:'de novo' NAD+ biosynthetic process from L-aspartate"/>
    <property type="evidence" value="ECO:0007669"/>
    <property type="project" value="TreeGrafter"/>
</dbReference>
<protein>
    <recommendedName>
        <fullName evidence="12 13">Quinolinate synthase</fullName>
        <ecNumber evidence="3 13">2.5.1.72</ecNumber>
    </recommendedName>
</protein>
<dbReference type="Gene3D" id="3.40.50.10800">
    <property type="entry name" value="NadA-like"/>
    <property type="match status" value="3"/>
</dbReference>
<dbReference type="AlphaFoldDB" id="A0A931LQM6"/>
<feature type="binding site" evidence="13">
    <location>
        <position position="55"/>
    </location>
    <ligand>
        <name>iminosuccinate</name>
        <dbReference type="ChEBI" id="CHEBI:77875"/>
    </ligand>
</feature>
<name>A0A931LQM6_FIMGI</name>
<comment type="subcellular location">
    <subcellularLocation>
        <location evidence="13">Cytoplasm</location>
    </subcellularLocation>
</comment>
<evidence type="ECO:0000256" key="4">
    <source>
        <dbReference type="ARBA" id="ARBA00022485"/>
    </source>
</evidence>
<comment type="similarity">
    <text evidence="13">Belongs to the quinolinate synthase family. Type 3 subfamily.</text>
</comment>
<dbReference type="PANTHER" id="PTHR30573">
    <property type="entry name" value="QUINOLINATE SYNTHETASE A"/>
    <property type="match status" value="1"/>
</dbReference>
<sequence>MYQAPLPKELAELVPEEADGRIRAARAKLGRRLMILGHHYQRDEIIRHADLRGDSFKLASHAASHPEAEVIVFCGVHFMAESADILTADSQAVVLPNLAAGCSMADMANIIQVRNCWRQLEEALGGVRTLSSIEGSGPIVVPVTYINSAANLKAFVGERGGTVCTSSNAPVAVRWALDKGDKVLFFPDQHLGRNTGVKLGYDPERDMCLWDPFKPLGGNTVERLQEARFLLWKGHCSVHSRFTVAQIADARRRHPGVRVIVHPECELEVVRASDMNGSTETIIREVTAGEPGSVWAVGTEINLVHRLSQENPDKTVFCLDPDVCPCSTMYRIHPSFLCWSLERLVEGEVVNQIVVRDPVRHFAREALDRMLVLA</sequence>
<evidence type="ECO:0000256" key="9">
    <source>
        <dbReference type="ARBA" id="ARBA00023004"/>
    </source>
</evidence>
<dbReference type="Proteomes" id="UP000727962">
    <property type="component" value="Unassembled WGS sequence"/>
</dbReference>
<keyword evidence="7 13" id="KW-0808">Transferase</keyword>
<proteinExistence type="inferred from homology"/>
<evidence type="ECO:0000256" key="3">
    <source>
        <dbReference type="ARBA" id="ARBA00012669"/>
    </source>
</evidence>
<evidence type="ECO:0000256" key="8">
    <source>
        <dbReference type="ARBA" id="ARBA00022723"/>
    </source>
</evidence>
<dbReference type="SUPFAM" id="SSF142754">
    <property type="entry name" value="NadA-like"/>
    <property type="match status" value="1"/>
</dbReference>
<feature type="binding site" evidence="13">
    <location>
        <position position="102"/>
    </location>
    <ligand>
        <name>[4Fe-4S] cluster</name>
        <dbReference type="ChEBI" id="CHEBI:49883"/>
    </ligand>
</feature>
<dbReference type="GO" id="GO:0005829">
    <property type="term" value="C:cytosol"/>
    <property type="evidence" value="ECO:0007669"/>
    <property type="project" value="TreeGrafter"/>
</dbReference>